<gene>
    <name evidence="2" type="primary">Dper\GL16072</name>
    <name evidence="2" type="ORF">Dper_GL16072</name>
</gene>
<keyword evidence="3" id="KW-1185">Reference proteome</keyword>
<dbReference type="GO" id="GO:0090221">
    <property type="term" value="P:mitotic spindle-templated microtubule nucleation"/>
    <property type="evidence" value="ECO:0007669"/>
    <property type="project" value="EnsemblMetazoa"/>
</dbReference>
<dbReference type="STRING" id="7234.B4H5M0"/>
<evidence type="ECO:0000256" key="1">
    <source>
        <dbReference type="SAM" id="MobiDB-lite"/>
    </source>
</evidence>
<feature type="region of interest" description="Disordered" evidence="1">
    <location>
        <begin position="152"/>
        <end position="183"/>
    </location>
</feature>
<sequence length="183" mass="20917">MEANTDFSQFCAKLKNENYVKHVKALRDLCVTKSVMKPTTFFESLPKMMEEEAAKAPPNKELGTVADYAELFKSLDEYPSNLQKIPKKRETQRAASLEQPELAEGMKRLEEHRSAAEVYNEFKGFQRKLAKAYEEAAALQKGRGRVHKEACAAADLFPADRKANADRRPRHRQMHSQPMKSRS</sequence>
<evidence type="ECO:0000313" key="3">
    <source>
        <dbReference type="Proteomes" id="UP000008744"/>
    </source>
</evidence>
<dbReference type="Proteomes" id="UP000008744">
    <property type="component" value="Unassembled WGS sequence"/>
</dbReference>
<dbReference type="AlphaFoldDB" id="B4H5M0"/>
<dbReference type="KEGG" id="dpe:6601027"/>
<feature type="compositionally biased region" description="Basic and acidic residues" evidence="1">
    <location>
        <begin position="158"/>
        <end position="167"/>
    </location>
</feature>
<dbReference type="OrthoDB" id="7883350at2759"/>
<proteinExistence type="predicted"/>
<dbReference type="EMBL" id="CH479211">
    <property type="protein sequence ID" value="EDW33072.1"/>
    <property type="molecule type" value="Genomic_DNA"/>
</dbReference>
<name>B4H5M0_DROPE</name>
<dbReference type="PhylomeDB" id="B4H5M0"/>
<dbReference type="GO" id="GO:0070652">
    <property type="term" value="C:HAUS complex"/>
    <property type="evidence" value="ECO:0007669"/>
    <property type="project" value="EnsemblMetazoa"/>
</dbReference>
<accession>B4H5M0</accession>
<dbReference type="HOGENOM" id="CLU_1476648_0_0_1"/>
<reference evidence="2 3" key="1">
    <citation type="journal article" date="2007" name="Nature">
        <title>Evolution of genes and genomes on the Drosophila phylogeny.</title>
        <authorList>
            <consortium name="Drosophila 12 Genomes Consortium"/>
            <person name="Clark A.G."/>
            <person name="Eisen M.B."/>
            <person name="Smith D.R."/>
            <person name="Bergman C.M."/>
            <person name="Oliver B."/>
            <person name="Markow T.A."/>
            <person name="Kaufman T.C."/>
            <person name="Kellis M."/>
            <person name="Gelbart W."/>
            <person name="Iyer V.N."/>
            <person name="Pollard D.A."/>
            <person name="Sackton T.B."/>
            <person name="Larracuente A.M."/>
            <person name="Singh N.D."/>
            <person name="Abad J.P."/>
            <person name="Abt D.N."/>
            <person name="Adryan B."/>
            <person name="Aguade M."/>
            <person name="Akashi H."/>
            <person name="Anderson W.W."/>
            <person name="Aquadro C.F."/>
            <person name="Ardell D.H."/>
            <person name="Arguello R."/>
            <person name="Artieri C.G."/>
            <person name="Barbash D.A."/>
            <person name="Barker D."/>
            <person name="Barsanti P."/>
            <person name="Batterham P."/>
            <person name="Batzoglou S."/>
            <person name="Begun D."/>
            <person name="Bhutkar A."/>
            <person name="Blanco E."/>
            <person name="Bosak S.A."/>
            <person name="Bradley R.K."/>
            <person name="Brand A.D."/>
            <person name="Brent M.R."/>
            <person name="Brooks A.N."/>
            <person name="Brown R.H."/>
            <person name="Butlin R.K."/>
            <person name="Caggese C."/>
            <person name="Calvi B.R."/>
            <person name="Bernardo de Carvalho A."/>
            <person name="Caspi A."/>
            <person name="Castrezana S."/>
            <person name="Celniker S.E."/>
            <person name="Chang J.L."/>
            <person name="Chapple C."/>
            <person name="Chatterji S."/>
            <person name="Chinwalla A."/>
            <person name="Civetta A."/>
            <person name="Clifton S.W."/>
            <person name="Comeron J.M."/>
            <person name="Costello J.C."/>
            <person name="Coyne J.A."/>
            <person name="Daub J."/>
            <person name="David R.G."/>
            <person name="Delcher A.L."/>
            <person name="Delehaunty K."/>
            <person name="Do C.B."/>
            <person name="Ebling H."/>
            <person name="Edwards K."/>
            <person name="Eickbush T."/>
            <person name="Evans J.D."/>
            <person name="Filipski A."/>
            <person name="Findeiss S."/>
            <person name="Freyhult E."/>
            <person name="Fulton L."/>
            <person name="Fulton R."/>
            <person name="Garcia A.C."/>
            <person name="Gardiner A."/>
            <person name="Garfield D.A."/>
            <person name="Garvin B.E."/>
            <person name="Gibson G."/>
            <person name="Gilbert D."/>
            <person name="Gnerre S."/>
            <person name="Godfrey J."/>
            <person name="Good R."/>
            <person name="Gotea V."/>
            <person name="Gravely B."/>
            <person name="Greenberg A.J."/>
            <person name="Griffiths-Jones S."/>
            <person name="Gross S."/>
            <person name="Guigo R."/>
            <person name="Gustafson E.A."/>
            <person name="Haerty W."/>
            <person name="Hahn M.W."/>
            <person name="Halligan D.L."/>
            <person name="Halpern A.L."/>
            <person name="Halter G.M."/>
            <person name="Han M.V."/>
            <person name="Heger A."/>
            <person name="Hillier L."/>
            <person name="Hinrichs A.S."/>
            <person name="Holmes I."/>
            <person name="Hoskins R.A."/>
            <person name="Hubisz M.J."/>
            <person name="Hultmark D."/>
            <person name="Huntley M.A."/>
            <person name="Jaffe D.B."/>
            <person name="Jagadeeshan S."/>
            <person name="Jeck W.R."/>
            <person name="Johnson J."/>
            <person name="Jones C.D."/>
            <person name="Jordan W.C."/>
            <person name="Karpen G.H."/>
            <person name="Kataoka E."/>
            <person name="Keightley P.D."/>
            <person name="Kheradpour P."/>
            <person name="Kirkness E.F."/>
            <person name="Koerich L.B."/>
            <person name="Kristiansen K."/>
            <person name="Kudrna D."/>
            <person name="Kulathinal R.J."/>
            <person name="Kumar S."/>
            <person name="Kwok R."/>
            <person name="Lander E."/>
            <person name="Langley C.H."/>
            <person name="Lapoint R."/>
            <person name="Lazzaro B.P."/>
            <person name="Lee S.J."/>
            <person name="Levesque L."/>
            <person name="Li R."/>
            <person name="Lin C.F."/>
            <person name="Lin M.F."/>
            <person name="Lindblad-Toh K."/>
            <person name="Llopart A."/>
            <person name="Long M."/>
            <person name="Low L."/>
            <person name="Lozovsky E."/>
            <person name="Lu J."/>
            <person name="Luo M."/>
            <person name="Machado C.A."/>
            <person name="Makalowski W."/>
            <person name="Marzo M."/>
            <person name="Matsuda M."/>
            <person name="Matzkin L."/>
            <person name="McAllister B."/>
            <person name="McBride C.S."/>
            <person name="McKernan B."/>
            <person name="McKernan K."/>
            <person name="Mendez-Lago M."/>
            <person name="Minx P."/>
            <person name="Mollenhauer M.U."/>
            <person name="Montooth K."/>
            <person name="Mount S.M."/>
            <person name="Mu X."/>
            <person name="Myers E."/>
            <person name="Negre B."/>
            <person name="Newfeld S."/>
            <person name="Nielsen R."/>
            <person name="Noor M.A."/>
            <person name="O'Grady P."/>
            <person name="Pachter L."/>
            <person name="Papaceit M."/>
            <person name="Parisi M.J."/>
            <person name="Parisi M."/>
            <person name="Parts L."/>
            <person name="Pedersen J.S."/>
            <person name="Pesole G."/>
            <person name="Phillippy A.M."/>
            <person name="Ponting C.P."/>
            <person name="Pop M."/>
            <person name="Porcelli D."/>
            <person name="Powell J.R."/>
            <person name="Prohaska S."/>
            <person name="Pruitt K."/>
            <person name="Puig M."/>
            <person name="Quesneville H."/>
            <person name="Ram K.R."/>
            <person name="Rand D."/>
            <person name="Rasmussen M.D."/>
            <person name="Reed L.K."/>
            <person name="Reenan R."/>
            <person name="Reily A."/>
            <person name="Remington K.A."/>
            <person name="Rieger T.T."/>
            <person name="Ritchie M.G."/>
            <person name="Robin C."/>
            <person name="Rogers Y.H."/>
            <person name="Rohde C."/>
            <person name="Rozas J."/>
            <person name="Rubenfield M.J."/>
            <person name="Ruiz A."/>
            <person name="Russo S."/>
            <person name="Salzberg S.L."/>
            <person name="Sanchez-Gracia A."/>
            <person name="Saranga D.J."/>
            <person name="Sato H."/>
            <person name="Schaeffer S.W."/>
            <person name="Schatz M.C."/>
            <person name="Schlenke T."/>
            <person name="Schwartz R."/>
            <person name="Segarra C."/>
            <person name="Singh R.S."/>
            <person name="Sirot L."/>
            <person name="Sirota M."/>
            <person name="Sisneros N.B."/>
            <person name="Smith C.D."/>
            <person name="Smith T.F."/>
            <person name="Spieth J."/>
            <person name="Stage D.E."/>
            <person name="Stark A."/>
            <person name="Stephan W."/>
            <person name="Strausberg R.L."/>
            <person name="Strempel S."/>
            <person name="Sturgill D."/>
            <person name="Sutton G."/>
            <person name="Sutton G.G."/>
            <person name="Tao W."/>
            <person name="Teichmann S."/>
            <person name="Tobari Y.N."/>
            <person name="Tomimura Y."/>
            <person name="Tsolas J.M."/>
            <person name="Valente V.L."/>
            <person name="Venter E."/>
            <person name="Venter J.C."/>
            <person name="Vicario S."/>
            <person name="Vieira F.G."/>
            <person name="Vilella A.J."/>
            <person name="Villasante A."/>
            <person name="Walenz B."/>
            <person name="Wang J."/>
            <person name="Wasserman M."/>
            <person name="Watts T."/>
            <person name="Wilson D."/>
            <person name="Wilson R.K."/>
            <person name="Wing R.A."/>
            <person name="Wolfner M.F."/>
            <person name="Wong A."/>
            <person name="Wong G.K."/>
            <person name="Wu C.I."/>
            <person name="Wu G."/>
            <person name="Yamamoto D."/>
            <person name="Yang H.P."/>
            <person name="Yang S.P."/>
            <person name="Yorke J.A."/>
            <person name="Yoshida K."/>
            <person name="Zdobnov E."/>
            <person name="Zhang P."/>
            <person name="Zhang Y."/>
            <person name="Zimin A.V."/>
            <person name="Baldwin J."/>
            <person name="Abdouelleil A."/>
            <person name="Abdulkadir J."/>
            <person name="Abebe A."/>
            <person name="Abera B."/>
            <person name="Abreu J."/>
            <person name="Acer S.C."/>
            <person name="Aftuck L."/>
            <person name="Alexander A."/>
            <person name="An P."/>
            <person name="Anderson E."/>
            <person name="Anderson S."/>
            <person name="Arachi H."/>
            <person name="Azer M."/>
            <person name="Bachantsang P."/>
            <person name="Barry A."/>
            <person name="Bayul T."/>
            <person name="Berlin A."/>
            <person name="Bessette D."/>
            <person name="Bloom T."/>
            <person name="Blye J."/>
            <person name="Boguslavskiy L."/>
            <person name="Bonnet C."/>
            <person name="Boukhgalter B."/>
            <person name="Bourzgui I."/>
            <person name="Brown A."/>
            <person name="Cahill P."/>
            <person name="Channer S."/>
            <person name="Cheshatsang Y."/>
            <person name="Chuda L."/>
            <person name="Citroen M."/>
            <person name="Collymore A."/>
            <person name="Cooke P."/>
            <person name="Costello M."/>
            <person name="D'Aco K."/>
            <person name="Daza R."/>
            <person name="De Haan G."/>
            <person name="DeGray S."/>
            <person name="DeMaso C."/>
            <person name="Dhargay N."/>
            <person name="Dooley K."/>
            <person name="Dooley E."/>
            <person name="Doricent M."/>
            <person name="Dorje P."/>
            <person name="Dorjee K."/>
            <person name="Dupes A."/>
            <person name="Elong R."/>
            <person name="Falk J."/>
            <person name="Farina A."/>
            <person name="Faro S."/>
            <person name="Ferguson D."/>
            <person name="Fisher S."/>
            <person name="Foley C.D."/>
            <person name="Franke A."/>
            <person name="Friedrich D."/>
            <person name="Gadbois L."/>
            <person name="Gearin G."/>
            <person name="Gearin C.R."/>
            <person name="Giannoukos G."/>
            <person name="Goode T."/>
            <person name="Graham J."/>
            <person name="Grandbois E."/>
            <person name="Grewal S."/>
            <person name="Gyaltsen K."/>
            <person name="Hafez N."/>
            <person name="Hagos B."/>
            <person name="Hall J."/>
            <person name="Henson C."/>
            <person name="Hollinger A."/>
            <person name="Honan T."/>
            <person name="Huard M.D."/>
            <person name="Hughes L."/>
            <person name="Hurhula B."/>
            <person name="Husby M.E."/>
            <person name="Kamat A."/>
            <person name="Kanga B."/>
            <person name="Kashin S."/>
            <person name="Khazanovich D."/>
            <person name="Kisner P."/>
            <person name="Lance K."/>
            <person name="Lara M."/>
            <person name="Lee W."/>
            <person name="Lennon N."/>
            <person name="Letendre F."/>
            <person name="LeVine R."/>
            <person name="Lipovsky A."/>
            <person name="Liu X."/>
            <person name="Liu J."/>
            <person name="Liu S."/>
            <person name="Lokyitsang T."/>
            <person name="Lokyitsang Y."/>
            <person name="Lubonja R."/>
            <person name="Lui A."/>
            <person name="MacDonald P."/>
            <person name="Magnisalis V."/>
            <person name="Maru K."/>
            <person name="Matthews C."/>
            <person name="McCusker W."/>
            <person name="McDonough S."/>
            <person name="Mehta T."/>
            <person name="Meldrim J."/>
            <person name="Meneus L."/>
            <person name="Mihai O."/>
            <person name="Mihalev A."/>
            <person name="Mihova T."/>
            <person name="Mittelman R."/>
            <person name="Mlenga V."/>
            <person name="Montmayeur A."/>
            <person name="Mulrain L."/>
            <person name="Navidi A."/>
            <person name="Naylor J."/>
            <person name="Negash T."/>
            <person name="Nguyen T."/>
            <person name="Nguyen N."/>
            <person name="Nicol R."/>
            <person name="Norbu C."/>
            <person name="Norbu N."/>
            <person name="Novod N."/>
            <person name="O'Neill B."/>
            <person name="Osman S."/>
            <person name="Markiewicz E."/>
            <person name="Oyono O.L."/>
            <person name="Patti C."/>
            <person name="Phunkhang P."/>
            <person name="Pierre F."/>
            <person name="Priest M."/>
            <person name="Raghuraman S."/>
            <person name="Rege F."/>
            <person name="Reyes R."/>
            <person name="Rise C."/>
            <person name="Rogov P."/>
            <person name="Ross K."/>
            <person name="Ryan E."/>
            <person name="Settipalli S."/>
            <person name="Shea T."/>
            <person name="Sherpa N."/>
            <person name="Shi L."/>
            <person name="Shih D."/>
            <person name="Sparrow T."/>
            <person name="Spaulding J."/>
            <person name="Stalker J."/>
            <person name="Stange-Thomann N."/>
            <person name="Stavropoulos S."/>
            <person name="Stone C."/>
            <person name="Strader C."/>
            <person name="Tesfaye S."/>
            <person name="Thomson T."/>
            <person name="Thoulutsang Y."/>
            <person name="Thoulutsang D."/>
            <person name="Topham K."/>
            <person name="Topping I."/>
            <person name="Tsamla T."/>
            <person name="Vassiliev H."/>
            <person name="Vo A."/>
            <person name="Wangchuk T."/>
            <person name="Wangdi T."/>
            <person name="Weiand M."/>
            <person name="Wilkinson J."/>
            <person name="Wilson A."/>
            <person name="Yadav S."/>
            <person name="Young G."/>
            <person name="Yu Q."/>
            <person name="Zembek L."/>
            <person name="Zhong D."/>
            <person name="Zimmer A."/>
            <person name="Zwirko Z."/>
            <person name="Jaffe D.B."/>
            <person name="Alvarez P."/>
            <person name="Brockman W."/>
            <person name="Butler J."/>
            <person name="Chin C."/>
            <person name="Gnerre S."/>
            <person name="Grabherr M."/>
            <person name="Kleber M."/>
            <person name="Mauceli E."/>
            <person name="MacCallum I."/>
        </authorList>
    </citation>
    <scope>NUCLEOTIDE SEQUENCE [LARGE SCALE GENOMIC DNA]</scope>
    <source>
        <strain evidence="3">MSH-3 / Tucson 14011-0111.49</strain>
    </source>
</reference>
<organism evidence="3">
    <name type="scientific">Drosophila persimilis</name>
    <name type="common">Fruit fly</name>
    <dbReference type="NCBI Taxonomy" id="7234"/>
    <lineage>
        <taxon>Eukaryota</taxon>
        <taxon>Metazoa</taxon>
        <taxon>Ecdysozoa</taxon>
        <taxon>Arthropoda</taxon>
        <taxon>Hexapoda</taxon>
        <taxon>Insecta</taxon>
        <taxon>Pterygota</taxon>
        <taxon>Neoptera</taxon>
        <taxon>Endopterygota</taxon>
        <taxon>Diptera</taxon>
        <taxon>Brachycera</taxon>
        <taxon>Muscomorpha</taxon>
        <taxon>Ephydroidea</taxon>
        <taxon>Drosophilidae</taxon>
        <taxon>Drosophila</taxon>
        <taxon>Sophophora</taxon>
    </lineage>
</organism>
<protein>
    <submittedName>
        <fullName evidence="2">GL16072</fullName>
    </submittedName>
</protein>
<evidence type="ECO:0000313" key="2">
    <source>
        <dbReference type="EMBL" id="EDW33072.1"/>
    </source>
</evidence>